<proteinExistence type="predicted"/>
<evidence type="ECO:0000259" key="1">
    <source>
        <dbReference type="Pfam" id="PF13976"/>
    </source>
</evidence>
<protein>
    <recommendedName>
        <fullName evidence="1">GAG-pre-integrase domain-containing protein</fullName>
    </recommendedName>
</protein>
<dbReference type="AlphaFoldDB" id="A0AAP0QWD8"/>
<reference evidence="2 3" key="1">
    <citation type="submission" date="2024-05" db="EMBL/GenBank/DDBJ databases">
        <title>Haplotype-resolved chromosome-level genome assembly of Huyou (Citrus changshanensis).</title>
        <authorList>
            <person name="Miao C."/>
            <person name="Chen W."/>
            <person name="Wu Y."/>
            <person name="Wang L."/>
            <person name="Zhao S."/>
            <person name="Grierson D."/>
            <person name="Xu C."/>
            <person name="Chen K."/>
        </authorList>
    </citation>
    <scope>NUCLEOTIDE SEQUENCE [LARGE SCALE GENOMIC DNA]</scope>
    <source>
        <strain evidence="2">01-14</strain>
        <tissue evidence="2">Leaf</tissue>
    </source>
</reference>
<evidence type="ECO:0000313" key="3">
    <source>
        <dbReference type="Proteomes" id="UP001428341"/>
    </source>
</evidence>
<dbReference type="Pfam" id="PF13976">
    <property type="entry name" value="gag_pre-integrs"/>
    <property type="match status" value="1"/>
</dbReference>
<name>A0AAP0QWD8_9ROSI</name>
<dbReference type="EMBL" id="JBCGBO010000002">
    <property type="protein sequence ID" value="KAK9221143.1"/>
    <property type="molecule type" value="Genomic_DNA"/>
</dbReference>
<comment type="caution">
    <text evidence="2">The sequence shown here is derived from an EMBL/GenBank/DDBJ whole genome shotgun (WGS) entry which is preliminary data.</text>
</comment>
<accession>A0AAP0QWD8</accession>
<sequence>MGLQYIEGDEECLLGGAYEKDNEPLNLDKREKDVTRQCRQWVATTLRQSSQWCGDKWRRPHLEAIKLKEKIKAFLVHPDTWRGLIDLSLAQIETLINPSDYVGIRHRFFPHGSVLLGGSLGSLGRGSFWGIFMVITILQGLEKFNDNNDFNMWKVKMEALLVIQGLGDTLKRGTKNKGKEASSSKTEQKLVEKDKKAMSIIILSLADSVIMEIAEGSSLDKHINEFNQVCDTLATTNEAFDEEGKTLLLSGDDVVAEEEEYESAYVLIVSDVKQEDKWVLDSEGKTITSELTVTSSASIDRTKLWHLRLGQMSQRGLNELFKQGLLGGDKIGALVFREDCVLGKSTRTSFKSSMNTSKNMLDYVHSDL</sequence>
<dbReference type="Proteomes" id="UP001428341">
    <property type="component" value="Unassembled WGS sequence"/>
</dbReference>
<gene>
    <name evidence="2" type="ORF">WN944_009568</name>
</gene>
<evidence type="ECO:0000313" key="2">
    <source>
        <dbReference type="EMBL" id="KAK9221143.1"/>
    </source>
</evidence>
<organism evidence="2 3">
    <name type="scientific">Citrus x changshan-huyou</name>
    <dbReference type="NCBI Taxonomy" id="2935761"/>
    <lineage>
        <taxon>Eukaryota</taxon>
        <taxon>Viridiplantae</taxon>
        <taxon>Streptophyta</taxon>
        <taxon>Embryophyta</taxon>
        <taxon>Tracheophyta</taxon>
        <taxon>Spermatophyta</taxon>
        <taxon>Magnoliopsida</taxon>
        <taxon>eudicotyledons</taxon>
        <taxon>Gunneridae</taxon>
        <taxon>Pentapetalae</taxon>
        <taxon>rosids</taxon>
        <taxon>malvids</taxon>
        <taxon>Sapindales</taxon>
        <taxon>Rutaceae</taxon>
        <taxon>Aurantioideae</taxon>
        <taxon>Citrus</taxon>
    </lineage>
</organism>
<dbReference type="InterPro" id="IPR025724">
    <property type="entry name" value="GAG-pre-integrase_dom"/>
</dbReference>
<feature type="domain" description="GAG-pre-integrase" evidence="1">
    <location>
        <begin position="286"/>
        <end position="345"/>
    </location>
</feature>
<keyword evidence="3" id="KW-1185">Reference proteome</keyword>